<evidence type="ECO:0000256" key="1">
    <source>
        <dbReference type="SAM" id="MobiDB-lite"/>
    </source>
</evidence>
<sequence length="91" mass="10112">MKLNIHINKLLSKIGDELALAKSADREELLREKISSIKTLCEVILDGGKAGIPEPERLIEVRPVGPVRMQGNQEQRLEENDGANGDSIFDF</sequence>
<dbReference type="Pfam" id="PF17261">
    <property type="entry name" value="DUF5327"/>
    <property type="match status" value="1"/>
</dbReference>
<gene>
    <name evidence="2" type="ORF">D1B31_11875</name>
</gene>
<evidence type="ECO:0000313" key="2">
    <source>
        <dbReference type="EMBL" id="RHW40248.1"/>
    </source>
</evidence>
<proteinExistence type="predicted"/>
<accession>A0A417YT52</accession>
<dbReference type="InterPro" id="IPR035218">
    <property type="entry name" value="DUF5327"/>
</dbReference>
<name>A0A417YT52_9BACI</name>
<dbReference type="Proteomes" id="UP000284416">
    <property type="component" value="Unassembled WGS sequence"/>
</dbReference>
<comment type="caution">
    <text evidence="2">The sequence shown here is derived from an EMBL/GenBank/DDBJ whole genome shotgun (WGS) entry which is preliminary data.</text>
</comment>
<dbReference type="EMBL" id="QWEG01000007">
    <property type="protein sequence ID" value="RHW40248.1"/>
    <property type="molecule type" value="Genomic_DNA"/>
</dbReference>
<protein>
    <submittedName>
        <fullName evidence="2">Uncharacterized protein</fullName>
    </submittedName>
</protein>
<evidence type="ECO:0000313" key="3">
    <source>
        <dbReference type="Proteomes" id="UP000284416"/>
    </source>
</evidence>
<dbReference type="OrthoDB" id="2361717at2"/>
<reference evidence="2 3" key="1">
    <citation type="journal article" date="2017" name="Int. J. Syst. Evol. Microbiol.">
        <title>Bacillus notoginsengisoli sp. nov., a novel bacterium isolated from the rhizosphere of Panax notoginseng.</title>
        <authorList>
            <person name="Zhang M.Y."/>
            <person name="Cheng J."/>
            <person name="Cai Y."/>
            <person name="Zhang T.Y."/>
            <person name="Wu Y.Y."/>
            <person name="Manikprabhu D."/>
            <person name="Li W.J."/>
            <person name="Zhang Y.X."/>
        </authorList>
    </citation>
    <scope>NUCLEOTIDE SEQUENCE [LARGE SCALE GENOMIC DNA]</scope>
    <source>
        <strain evidence="2 3">JCM 30743</strain>
    </source>
</reference>
<keyword evidence="3" id="KW-1185">Reference proteome</keyword>
<feature type="region of interest" description="Disordered" evidence="1">
    <location>
        <begin position="69"/>
        <end position="91"/>
    </location>
</feature>
<dbReference type="RefSeq" id="WP_118921010.1">
    <property type="nucleotide sequence ID" value="NZ_QWEG01000007.1"/>
</dbReference>
<organism evidence="2 3">
    <name type="scientific">Neobacillus notoginsengisoli</name>
    <dbReference type="NCBI Taxonomy" id="1578198"/>
    <lineage>
        <taxon>Bacteria</taxon>
        <taxon>Bacillati</taxon>
        <taxon>Bacillota</taxon>
        <taxon>Bacilli</taxon>
        <taxon>Bacillales</taxon>
        <taxon>Bacillaceae</taxon>
        <taxon>Neobacillus</taxon>
    </lineage>
</organism>
<dbReference type="AlphaFoldDB" id="A0A417YT52"/>